<dbReference type="GO" id="GO:0003700">
    <property type="term" value="F:DNA-binding transcription factor activity"/>
    <property type="evidence" value="ECO:0007669"/>
    <property type="project" value="InterPro"/>
</dbReference>
<dbReference type="GO" id="GO:0006950">
    <property type="term" value="P:response to stress"/>
    <property type="evidence" value="ECO:0007669"/>
    <property type="project" value="TreeGrafter"/>
</dbReference>
<reference evidence="2" key="1">
    <citation type="journal article" date="2014" name="Int. J. Syst. Evol. Microbiol.">
        <title>Complete genome sequence of Corynebacterium casei LMG S-19264T (=DSM 44701T), isolated from a smear-ripened cheese.</title>
        <authorList>
            <consortium name="US DOE Joint Genome Institute (JGI-PGF)"/>
            <person name="Walter F."/>
            <person name="Albersmeier A."/>
            <person name="Kalinowski J."/>
            <person name="Ruckert C."/>
        </authorList>
    </citation>
    <scope>NUCLEOTIDE SEQUENCE</scope>
    <source>
        <strain evidence="2">VKM Ac-1321</strain>
    </source>
</reference>
<keyword evidence="3" id="KW-1185">Reference proteome</keyword>
<dbReference type="PANTHER" id="PTHR33164:SF94">
    <property type="entry name" value="TRANSCRIPTIONAL REGULATORY PROTEIN-RELATED"/>
    <property type="match status" value="1"/>
</dbReference>
<dbReference type="SUPFAM" id="SSF46785">
    <property type="entry name" value="Winged helix' DNA-binding domain"/>
    <property type="match status" value="1"/>
</dbReference>
<dbReference type="PANTHER" id="PTHR33164">
    <property type="entry name" value="TRANSCRIPTIONAL REGULATOR, MARR FAMILY"/>
    <property type="match status" value="1"/>
</dbReference>
<sequence>MDARLKAAGAVPLGSLNVLQVVARTEACRVNEVADALSITIGGASQAVDRLVARELLARRPNPGDRRSSIVELTAAGTEALAAAETVFDAELARWFGEALTGGALRSFARTLSTLRAFAGGHRD</sequence>
<reference evidence="2" key="2">
    <citation type="submission" date="2023-01" db="EMBL/GenBank/DDBJ databases">
        <authorList>
            <person name="Sun Q."/>
            <person name="Evtushenko L."/>
        </authorList>
    </citation>
    <scope>NUCLEOTIDE SEQUENCE</scope>
    <source>
        <strain evidence="2">VKM Ac-1321</strain>
    </source>
</reference>
<dbReference type="InterPro" id="IPR036390">
    <property type="entry name" value="WH_DNA-bd_sf"/>
</dbReference>
<dbReference type="InterPro" id="IPR039422">
    <property type="entry name" value="MarR/SlyA-like"/>
</dbReference>
<proteinExistence type="predicted"/>
<accession>A0A9W6KQV6</accession>
<name>A0A9W6KQV6_9ACTN</name>
<dbReference type="Pfam" id="PF12802">
    <property type="entry name" value="MarR_2"/>
    <property type="match status" value="1"/>
</dbReference>
<gene>
    <name evidence="2" type="ORF">GCM10017581_073340</name>
</gene>
<feature type="domain" description="HTH marR-type" evidence="1">
    <location>
        <begin position="1"/>
        <end position="117"/>
    </location>
</feature>
<dbReference type="SMART" id="SM00347">
    <property type="entry name" value="HTH_MARR"/>
    <property type="match status" value="1"/>
</dbReference>
<dbReference type="AlphaFoldDB" id="A0A9W6KQV6"/>
<dbReference type="EMBL" id="BSFP01000060">
    <property type="protein sequence ID" value="GLL05587.1"/>
    <property type="molecule type" value="Genomic_DNA"/>
</dbReference>
<evidence type="ECO:0000313" key="2">
    <source>
        <dbReference type="EMBL" id="GLL05587.1"/>
    </source>
</evidence>
<dbReference type="Gene3D" id="1.10.10.10">
    <property type="entry name" value="Winged helix-like DNA-binding domain superfamily/Winged helix DNA-binding domain"/>
    <property type="match status" value="1"/>
</dbReference>
<evidence type="ECO:0000313" key="3">
    <source>
        <dbReference type="Proteomes" id="UP001143480"/>
    </source>
</evidence>
<dbReference type="InterPro" id="IPR000835">
    <property type="entry name" value="HTH_MarR-typ"/>
</dbReference>
<dbReference type="InterPro" id="IPR036388">
    <property type="entry name" value="WH-like_DNA-bd_sf"/>
</dbReference>
<comment type="caution">
    <text evidence="2">The sequence shown here is derived from an EMBL/GenBank/DDBJ whole genome shotgun (WGS) entry which is preliminary data.</text>
</comment>
<dbReference type="RefSeq" id="WP_261964357.1">
    <property type="nucleotide sequence ID" value="NZ_BAAAXA010000003.1"/>
</dbReference>
<protein>
    <submittedName>
        <fullName evidence="2">Transcriptional regulator</fullName>
    </submittedName>
</protein>
<organism evidence="2 3">
    <name type="scientific">Dactylosporangium matsuzakiense</name>
    <dbReference type="NCBI Taxonomy" id="53360"/>
    <lineage>
        <taxon>Bacteria</taxon>
        <taxon>Bacillati</taxon>
        <taxon>Actinomycetota</taxon>
        <taxon>Actinomycetes</taxon>
        <taxon>Micromonosporales</taxon>
        <taxon>Micromonosporaceae</taxon>
        <taxon>Dactylosporangium</taxon>
    </lineage>
</organism>
<dbReference type="Proteomes" id="UP001143480">
    <property type="component" value="Unassembled WGS sequence"/>
</dbReference>
<evidence type="ECO:0000259" key="1">
    <source>
        <dbReference type="PROSITE" id="PS50995"/>
    </source>
</evidence>
<dbReference type="PROSITE" id="PS50995">
    <property type="entry name" value="HTH_MARR_2"/>
    <property type="match status" value="1"/>
</dbReference>